<name>A0A8S5SPM0_9CAUD</name>
<accession>A0A8S5SPM0</accession>
<dbReference type="EMBL" id="BK032638">
    <property type="protein sequence ID" value="DAF52522.1"/>
    <property type="molecule type" value="Genomic_DNA"/>
</dbReference>
<proteinExistence type="predicted"/>
<reference evidence="1" key="1">
    <citation type="journal article" date="2021" name="Proc. Natl. Acad. Sci. U.S.A.">
        <title>A Catalog of Tens of Thousands of Viruses from Human Metagenomes Reveals Hidden Associations with Chronic Diseases.</title>
        <authorList>
            <person name="Tisza M.J."/>
            <person name="Buck C.B."/>
        </authorList>
    </citation>
    <scope>NUCLEOTIDE SEQUENCE</scope>
    <source>
        <strain evidence="1">CtCb814</strain>
    </source>
</reference>
<protein>
    <submittedName>
        <fullName evidence="1">Uncharacterized protein</fullName>
    </submittedName>
</protein>
<evidence type="ECO:0000313" key="1">
    <source>
        <dbReference type="EMBL" id="DAF52522.1"/>
    </source>
</evidence>
<sequence length="47" mass="5378">MKVMYNLLTIMSVALVIWISSSWVGVMTHTAEKDYSNYNFFVMLGGE</sequence>
<organism evidence="1">
    <name type="scientific">Siphoviridae sp. ctCb814</name>
    <dbReference type="NCBI Taxonomy" id="2827808"/>
    <lineage>
        <taxon>Viruses</taxon>
        <taxon>Duplodnaviria</taxon>
        <taxon>Heunggongvirae</taxon>
        <taxon>Uroviricota</taxon>
        <taxon>Caudoviricetes</taxon>
    </lineage>
</organism>